<keyword evidence="3" id="KW-1185">Reference proteome</keyword>
<gene>
    <name evidence="2" type="ORF">RhiirA4_478843</name>
</gene>
<evidence type="ECO:0000313" key="2">
    <source>
        <dbReference type="EMBL" id="PKY57646.1"/>
    </source>
</evidence>
<reference evidence="2 3" key="1">
    <citation type="submission" date="2015-10" db="EMBL/GenBank/DDBJ databases">
        <title>Genome analyses suggest a sexual origin of heterokaryosis in a supposedly ancient asexual fungus.</title>
        <authorList>
            <person name="Ropars J."/>
            <person name="Sedzielewska K."/>
            <person name="Noel J."/>
            <person name="Charron P."/>
            <person name="Farinelli L."/>
            <person name="Marton T."/>
            <person name="Kruger M."/>
            <person name="Pelin A."/>
            <person name="Brachmann A."/>
            <person name="Corradi N."/>
        </authorList>
    </citation>
    <scope>NUCLEOTIDE SEQUENCE [LARGE SCALE GENOMIC DNA]</scope>
    <source>
        <strain evidence="2 3">A4</strain>
    </source>
</reference>
<proteinExistence type="predicted"/>
<accession>A0A2I1HFI0</accession>
<evidence type="ECO:0000313" key="3">
    <source>
        <dbReference type="Proteomes" id="UP000234323"/>
    </source>
</evidence>
<dbReference type="AlphaFoldDB" id="A0A2I1HFI0"/>
<name>A0A2I1HFI0_9GLOM</name>
<feature type="region of interest" description="Disordered" evidence="1">
    <location>
        <begin position="43"/>
        <end position="64"/>
    </location>
</feature>
<comment type="caution">
    <text evidence="2">The sequence shown here is derived from an EMBL/GenBank/DDBJ whole genome shotgun (WGS) entry which is preliminary data.</text>
</comment>
<dbReference type="EMBL" id="LLXI01002630">
    <property type="protein sequence ID" value="PKY57646.1"/>
    <property type="molecule type" value="Genomic_DNA"/>
</dbReference>
<sequence length="96" mass="10916">MHNKQKRTYASQKEAAIQQLDDSTIIDVEEPVIQQLEDSIMLKTNKPPNKSSEPEEWLEGSNKREFTENTINSLNSLSADASKIQFKSINQIPTLL</sequence>
<evidence type="ECO:0000256" key="1">
    <source>
        <dbReference type="SAM" id="MobiDB-lite"/>
    </source>
</evidence>
<protein>
    <submittedName>
        <fullName evidence="2">Uncharacterized protein</fullName>
    </submittedName>
</protein>
<dbReference type="Proteomes" id="UP000234323">
    <property type="component" value="Unassembled WGS sequence"/>
</dbReference>
<organism evidence="2 3">
    <name type="scientific">Rhizophagus irregularis</name>
    <dbReference type="NCBI Taxonomy" id="588596"/>
    <lineage>
        <taxon>Eukaryota</taxon>
        <taxon>Fungi</taxon>
        <taxon>Fungi incertae sedis</taxon>
        <taxon>Mucoromycota</taxon>
        <taxon>Glomeromycotina</taxon>
        <taxon>Glomeromycetes</taxon>
        <taxon>Glomerales</taxon>
        <taxon>Glomeraceae</taxon>
        <taxon>Rhizophagus</taxon>
    </lineage>
</organism>